<evidence type="ECO:0000256" key="5">
    <source>
        <dbReference type="ARBA" id="ARBA00022989"/>
    </source>
</evidence>
<feature type="transmembrane region" description="Helical" evidence="8">
    <location>
        <begin position="333"/>
        <end position="352"/>
    </location>
</feature>
<feature type="transmembrane region" description="Helical" evidence="8">
    <location>
        <begin position="232"/>
        <end position="252"/>
    </location>
</feature>
<evidence type="ECO:0000256" key="2">
    <source>
        <dbReference type="ARBA" id="ARBA00009045"/>
    </source>
</evidence>
<feature type="transmembrane region" description="Helical" evidence="8">
    <location>
        <begin position="282"/>
        <end position="302"/>
    </location>
</feature>
<dbReference type="SUPFAM" id="SSF48452">
    <property type="entry name" value="TPR-like"/>
    <property type="match status" value="1"/>
</dbReference>
<dbReference type="PROSITE" id="PS50005">
    <property type="entry name" value="TPR"/>
    <property type="match status" value="1"/>
</dbReference>
<dbReference type="InterPro" id="IPR019734">
    <property type="entry name" value="TPR_rpt"/>
</dbReference>
<dbReference type="RefSeq" id="WP_046511424.1">
    <property type="nucleotide sequence ID" value="NZ_LAYZ01000001.1"/>
</dbReference>
<dbReference type="EMBL" id="LAYZ01000001">
    <property type="protein sequence ID" value="KKK35514.1"/>
    <property type="molecule type" value="Genomic_DNA"/>
</dbReference>
<evidence type="ECO:0000256" key="1">
    <source>
        <dbReference type="ARBA" id="ARBA00004141"/>
    </source>
</evidence>
<dbReference type="Proteomes" id="UP000034287">
    <property type="component" value="Unassembled WGS sequence"/>
</dbReference>
<feature type="transmembrane region" description="Helical" evidence="8">
    <location>
        <begin position="200"/>
        <end position="220"/>
    </location>
</feature>
<feature type="transmembrane region" description="Helical" evidence="8">
    <location>
        <begin position="258"/>
        <end position="275"/>
    </location>
</feature>
<proteinExistence type="inferred from homology"/>
<feature type="repeat" description="TPR" evidence="7">
    <location>
        <begin position="392"/>
        <end position="425"/>
    </location>
</feature>
<keyword evidence="6 8" id="KW-0472">Membrane</keyword>
<gene>
    <name evidence="10" type="ORF">WN59_01390</name>
</gene>
<evidence type="ECO:0000256" key="6">
    <source>
        <dbReference type="ARBA" id="ARBA00023136"/>
    </source>
</evidence>
<keyword evidence="7" id="KW-0802">TPR repeat</keyword>
<keyword evidence="5 8" id="KW-1133">Transmembrane helix</keyword>
<keyword evidence="3 8" id="KW-0812">Transmembrane</keyword>
<dbReference type="GO" id="GO:0016020">
    <property type="term" value="C:membrane"/>
    <property type="evidence" value="ECO:0007669"/>
    <property type="project" value="UniProtKB-SubCell"/>
</dbReference>
<dbReference type="SUPFAM" id="SSF144091">
    <property type="entry name" value="Rhomboid-like"/>
    <property type="match status" value="1"/>
</dbReference>
<keyword evidence="4" id="KW-0378">Hydrolase</keyword>
<dbReference type="InterPro" id="IPR022764">
    <property type="entry name" value="Peptidase_S54_rhomboid_dom"/>
</dbReference>
<keyword evidence="11" id="KW-1185">Reference proteome</keyword>
<name>A0A0M2SLF6_9STAP</name>
<evidence type="ECO:0000259" key="9">
    <source>
        <dbReference type="Pfam" id="PF01694"/>
    </source>
</evidence>
<evidence type="ECO:0000256" key="8">
    <source>
        <dbReference type="SAM" id="Phobius"/>
    </source>
</evidence>
<dbReference type="PANTHER" id="PTHR43731:SF14">
    <property type="entry name" value="PRESENILIN-ASSOCIATED RHOMBOID-LIKE PROTEIN, MITOCHONDRIAL"/>
    <property type="match status" value="1"/>
</dbReference>
<organism evidence="10 11">
    <name type="scientific">Salinicoccus sediminis</name>
    <dbReference type="NCBI Taxonomy" id="1432562"/>
    <lineage>
        <taxon>Bacteria</taxon>
        <taxon>Bacillati</taxon>
        <taxon>Bacillota</taxon>
        <taxon>Bacilli</taxon>
        <taxon>Bacillales</taxon>
        <taxon>Staphylococcaceae</taxon>
        <taxon>Salinicoccus</taxon>
    </lineage>
</organism>
<dbReference type="InterPro" id="IPR011990">
    <property type="entry name" value="TPR-like_helical_dom_sf"/>
</dbReference>
<dbReference type="AlphaFoldDB" id="A0A0M2SLF6"/>
<accession>A0A0M2SLF6</accession>
<evidence type="ECO:0000256" key="4">
    <source>
        <dbReference type="ARBA" id="ARBA00022801"/>
    </source>
</evidence>
<comment type="similarity">
    <text evidence="2">Belongs to the peptidase S54 family.</text>
</comment>
<evidence type="ECO:0000256" key="7">
    <source>
        <dbReference type="PROSITE-ProRule" id="PRU00339"/>
    </source>
</evidence>
<evidence type="ECO:0000313" key="11">
    <source>
        <dbReference type="Proteomes" id="UP000034287"/>
    </source>
</evidence>
<protein>
    <recommendedName>
        <fullName evidence="9">Peptidase S54 rhomboid domain-containing protein</fullName>
    </recommendedName>
</protein>
<dbReference type="InterPro" id="IPR035952">
    <property type="entry name" value="Rhomboid-like_sf"/>
</dbReference>
<comment type="caution">
    <text evidence="10">The sequence shown here is derived from an EMBL/GenBank/DDBJ whole genome shotgun (WGS) entry which is preliminary data.</text>
</comment>
<dbReference type="Gene3D" id="1.25.40.10">
    <property type="entry name" value="Tetratricopeptide repeat domain"/>
    <property type="match status" value="1"/>
</dbReference>
<evidence type="ECO:0000313" key="10">
    <source>
        <dbReference type="EMBL" id="KKK35514.1"/>
    </source>
</evidence>
<dbReference type="STRING" id="1432562.WN59_01390"/>
<dbReference type="GO" id="GO:0004252">
    <property type="term" value="F:serine-type endopeptidase activity"/>
    <property type="evidence" value="ECO:0007669"/>
    <property type="project" value="InterPro"/>
</dbReference>
<feature type="transmembrane region" description="Helical" evidence="8">
    <location>
        <begin position="308"/>
        <end position="326"/>
    </location>
</feature>
<feature type="domain" description="Peptidase S54 rhomboid" evidence="9">
    <location>
        <begin position="191"/>
        <end position="324"/>
    </location>
</feature>
<dbReference type="PATRIC" id="fig|1432562.3.peg.288"/>
<sequence>MRSKWHTAYELVRYTGYSFFNYDRGNGSIWLKNPKDRAIMCLNDFLLTEEEMNHTTDGLFERADMISRSAGFDVGTIYCIHMAEGGVRKKSRSDGLKVVHRGISDMGQVIRNPFFRLDMKYKKAKDDGYYQRRLMGQHPFEKYMIKFTPMTYLLISINLIIFLFNFAAVRFFDSYLLTNGLALSHFNVVSGEFHRLLTSSFLHVTIDHFLFNIFALYILGKFTESLYGKFHLLIAYCLSGILSSLFSLMFVIEGISLGASGAVYGLLGIIIVHLLSHGRINLKLIVQIALIFILISVLAQLFANINHFAHIGGLLSGALLGVIFNPKRFDPKWFFASFAMLIILAAVSYFVMTSRDSSQPFDDMAMEHIENGEYEEALNIANEALRSGNGTATTYHALGVLSEHAGDRERAEKYHDRSYELDPSNEYAAEYRLIQLRKQRNYEGMQDVFSHLDTGDIKDEGLKLLAEEYNE</sequence>
<reference evidence="10 11" key="1">
    <citation type="submission" date="2015-04" db="EMBL/GenBank/DDBJ databases">
        <title>Taxonomic description and genome sequence of Salinicoccus sediminis sp. nov., a novel hyper halotolerant bacterium isolated from marine sediment.</title>
        <authorList>
            <person name="Mathan Kumar R."/>
            <person name="Kaur G."/>
            <person name="Kumar N."/>
            <person name="Kumar A."/>
            <person name="Singh N.K."/>
            <person name="Kaur N."/>
            <person name="Mayilraj S."/>
        </authorList>
    </citation>
    <scope>NUCLEOTIDE SEQUENCE [LARGE SCALE GENOMIC DNA]</scope>
    <source>
        <strain evidence="10 11">SV-16</strain>
    </source>
</reference>
<dbReference type="OrthoDB" id="9813074at2"/>
<dbReference type="Pfam" id="PF01694">
    <property type="entry name" value="Rhomboid"/>
    <property type="match status" value="1"/>
</dbReference>
<dbReference type="InterPro" id="IPR050925">
    <property type="entry name" value="Rhomboid_protease_S54"/>
</dbReference>
<comment type="subcellular location">
    <subcellularLocation>
        <location evidence="1">Membrane</location>
        <topology evidence="1">Multi-pass membrane protein</topology>
    </subcellularLocation>
</comment>
<feature type="transmembrane region" description="Helical" evidence="8">
    <location>
        <begin position="152"/>
        <end position="172"/>
    </location>
</feature>
<dbReference type="Gene3D" id="1.20.1540.10">
    <property type="entry name" value="Rhomboid-like"/>
    <property type="match status" value="1"/>
</dbReference>
<evidence type="ECO:0000256" key="3">
    <source>
        <dbReference type="ARBA" id="ARBA00022692"/>
    </source>
</evidence>
<dbReference type="PANTHER" id="PTHR43731">
    <property type="entry name" value="RHOMBOID PROTEASE"/>
    <property type="match status" value="1"/>
</dbReference>